<dbReference type="InterPro" id="IPR007278">
    <property type="entry name" value="DUF397"/>
</dbReference>
<reference evidence="2 3" key="1">
    <citation type="submission" date="2018-01" db="EMBL/GenBank/DDBJ databases">
        <title>Draft genome sequence of Jishengella endophytica.</title>
        <authorList>
            <person name="Sahin N."/>
            <person name="Ay H."/>
            <person name="Saygin H."/>
        </authorList>
    </citation>
    <scope>NUCLEOTIDE SEQUENCE [LARGE SCALE GENOMIC DNA]</scope>
    <source>
        <strain evidence="2 3">DSM 45430</strain>
    </source>
</reference>
<accession>A0A2W2D8S9</accession>
<organism evidence="2 3">
    <name type="scientific">Micromonospora endophytica</name>
    <dbReference type="NCBI Taxonomy" id="515350"/>
    <lineage>
        <taxon>Bacteria</taxon>
        <taxon>Bacillati</taxon>
        <taxon>Actinomycetota</taxon>
        <taxon>Actinomycetes</taxon>
        <taxon>Micromonosporales</taxon>
        <taxon>Micromonosporaceae</taxon>
        <taxon>Micromonospora</taxon>
    </lineage>
</organism>
<dbReference type="AlphaFoldDB" id="A0A2W2D8S9"/>
<gene>
    <name evidence="2" type="ORF">C1I93_13970</name>
</gene>
<evidence type="ECO:0000313" key="3">
    <source>
        <dbReference type="Proteomes" id="UP000248627"/>
    </source>
</evidence>
<name>A0A2W2D8S9_9ACTN</name>
<sequence length="61" mass="6699">MTPLNWKKSTRSNAGDCVEVATPPQAVMIRDSKDRQGPVLSFTADQWTGFVQRIKSGGFDA</sequence>
<evidence type="ECO:0000313" key="2">
    <source>
        <dbReference type="EMBL" id="PZF96407.1"/>
    </source>
</evidence>
<proteinExistence type="predicted"/>
<dbReference type="Pfam" id="PF04149">
    <property type="entry name" value="DUF397"/>
    <property type="match status" value="1"/>
</dbReference>
<feature type="domain" description="DUF397" evidence="1">
    <location>
        <begin position="4"/>
        <end position="55"/>
    </location>
</feature>
<comment type="caution">
    <text evidence="2">The sequence shown here is derived from an EMBL/GenBank/DDBJ whole genome shotgun (WGS) entry which is preliminary data.</text>
</comment>
<keyword evidence="3" id="KW-1185">Reference proteome</keyword>
<dbReference type="RefSeq" id="WP_111243712.1">
    <property type="nucleotide sequence ID" value="NZ_POTX01000079.1"/>
</dbReference>
<protein>
    <submittedName>
        <fullName evidence="2">DUF397 domain-containing protein</fullName>
    </submittedName>
</protein>
<dbReference type="Proteomes" id="UP000248627">
    <property type="component" value="Unassembled WGS sequence"/>
</dbReference>
<dbReference type="EMBL" id="POTX01000079">
    <property type="protein sequence ID" value="PZF96407.1"/>
    <property type="molecule type" value="Genomic_DNA"/>
</dbReference>
<evidence type="ECO:0000259" key="1">
    <source>
        <dbReference type="Pfam" id="PF04149"/>
    </source>
</evidence>
<dbReference type="OrthoDB" id="4570646at2"/>